<feature type="compositionally biased region" description="Basic and acidic residues" evidence="1">
    <location>
        <begin position="45"/>
        <end position="57"/>
    </location>
</feature>
<dbReference type="AlphaFoldDB" id="A0A4D4KQA7"/>
<keyword evidence="3" id="KW-1185">Reference proteome</keyword>
<feature type="compositionally biased region" description="Low complexity" evidence="1">
    <location>
        <begin position="16"/>
        <end position="26"/>
    </location>
</feature>
<evidence type="ECO:0000313" key="3">
    <source>
        <dbReference type="Proteomes" id="UP000299290"/>
    </source>
</evidence>
<gene>
    <name evidence="2" type="ORF">SANT12839_094890</name>
</gene>
<feature type="region of interest" description="Disordered" evidence="1">
    <location>
        <begin position="1"/>
        <end position="26"/>
    </location>
</feature>
<name>A0A4D4KQA7_9ACTN</name>
<proteinExistence type="predicted"/>
<evidence type="ECO:0000313" key="2">
    <source>
        <dbReference type="EMBL" id="GDY48607.1"/>
    </source>
</evidence>
<feature type="region of interest" description="Disordered" evidence="1">
    <location>
        <begin position="45"/>
        <end position="69"/>
    </location>
</feature>
<accession>A0A4D4KQA7</accession>
<comment type="caution">
    <text evidence="2">The sequence shown here is derived from an EMBL/GenBank/DDBJ whole genome shotgun (WGS) entry which is preliminary data.</text>
</comment>
<dbReference type="Proteomes" id="UP000299290">
    <property type="component" value="Unassembled WGS sequence"/>
</dbReference>
<sequence length="69" mass="7212">MVPAKRHPQREVHKYPAGAAAGPELPPEGGDCGYGLVMAGLADGFDQRVRTGPRDHGPTVPEVSEPPSP</sequence>
<evidence type="ECO:0000256" key="1">
    <source>
        <dbReference type="SAM" id="MobiDB-lite"/>
    </source>
</evidence>
<protein>
    <submittedName>
        <fullName evidence="2">Uncharacterized protein</fullName>
    </submittedName>
</protein>
<reference evidence="2 3" key="1">
    <citation type="journal article" date="2020" name="Int. J. Syst. Evol. Microbiol.">
        <title>Reclassification of Streptomyces castelarensis and Streptomyces sporoclivatus as later heterotypic synonyms of Streptomyces antimycoticus.</title>
        <authorList>
            <person name="Komaki H."/>
            <person name="Tamura T."/>
        </authorList>
    </citation>
    <scope>NUCLEOTIDE SEQUENCE [LARGE SCALE GENOMIC DNA]</scope>
    <source>
        <strain evidence="2 3">NBRC 12839</strain>
    </source>
</reference>
<organism evidence="2 3">
    <name type="scientific">Streptomyces antimycoticus</name>
    <dbReference type="NCBI Taxonomy" id="68175"/>
    <lineage>
        <taxon>Bacteria</taxon>
        <taxon>Bacillati</taxon>
        <taxon>Actinomycetota</taxon>
        <taxon>Actinomycetes</taxon>
        <taxon>Kitasatosporales</taxon>
        <taxon>Streptomycetaceae</taxon>
        <taxon>Streptomyces</taxon>
        <taxon>Streptomyces violaceusniger group</taxon>
    </lineage>
</organism>
<dbReference type="EMBL" id="BJHV01000001">
    <property type="protein sequence ID" value="GDY48607.1"/>
    <property type="molecule type" value="Genomic_DNA"/>
</dbReference>